<comment type="caution">
    <text evidence="1">The sequence shown here is derived from an EMBL/GenBank/DDBJ whole genome shotgun (WGS) entry which is preliminary data.</text>
</comment>
<gene>
    <name evidence="1" type="ORF">MRB53_016993</name>
</gene>
<accession>A0ACC2M3Q8</accession>
<proteinExistence type="predicted"/>
<evidence type="ECO:0000313" key="2">
    <source>
        <dbReference type="Proteomes" id="UP001234297"/>
    </source>
</evidence>
<dbReference type="Proteomes" id="UP001234297">
    <property type="component" value="Chromosome 5"/>
</dbReference>
<protein>
    <submittedName>
        <fullName evidence="1">Uncharacterized protein</fullName>
    </submittedName>
</protein>
<organism evidence="1 2">
    <name type="scientific">Persea americana</name>
    <name type="common">Avocado</name>
    <dbReference type="NCBI Taxonomy" id="3435"/>
    <lineage>
        <taxon>Eukaryota</taxon>
        <taxon>Viridiplantae</taxon>
        <taxon>Streptophyta</taxon>
        <taxon>Embryophyta</taxon>
        <taxon>Tracheophyta</taxon>
        <taxon>Spermatophyta</taxon>
        <taxon>Magnoliopsida</taxon>
        <taxon>Magnoliidae</taxon>
        <taxon>Laurales</taxon>
        <taxon>Lauraceae</taxon>
        <taxon>Persea</taxon>
    </lineage>
</organism>
<reference evidence="1 2" key="1">
    <citation type="journal article" date="2022" name="Hortic Res">
        <title>A haplotype resolved chromosomal level avocado genome allows analysis of novel avocado genes.</title>
        <authorList>
            <person name="Nath O."/>
            <person name="Fletcher S.J."/>
            <person name="Hayward A."/>
            <person name="Shaw L.M."/>
            <person name="Masouleh A.K."/>
            <person name="Furtado A."/>
            <person name="Henry R.J."/>
            <person name="Mitter N."/>
        </authorList>
    </citation>
    <scope>NUCLEOTIDE SEQUENCE [LARGE SCALE GENOMIC DNA]</scope>
    <source>
        <strain evidence="2">cv. Hass</strain>
    </source>
</reference>
<keyword evidence="2" id="KW-1185">Reference proteome</keyword>
<evidence type="ECO:0000313" key="1">
    <source>
        <dbReference type="EMBL" id="KAJ8640299.1"/>
    </source>
</evidence>
<sequence length="129" mass="14866">MPDGQTRLSVDQFLRGMISRYWRMAGQELIMGLYGDFLVWWKKAFVLRDKKPFRAKTATLTILIGEIQQSRGEIHALRRTRSVMLDEDGESGKRKIQFLLTVIERKLRSQNPQGLEGNLGSKGKSSYHP</sequence>
<dbReference type="EMBL" id="CM056813">
    <property type="protein sequence ID" value="KAJ8640299.1"/>
    <property type="molecule type" value="Genomic_DNA"/>
</dbReference>
<name>A0ACC2M3Q8_PERAE</name>